<evidence type="ECO:0000313" key="4">
    <source>
        <dbReference type="Proteomes" id="UP001408789"/>
    </source>
</evidence>
<dbReference type="PANTHER" id="PTHR35295">
    <property type="entry name" value="DNA LIGASE-LIKE PROTEIN"/>
    <property type="match status" value="1"/>
</dbReference>
<feature type="coiled-coil region" evidence="1">
    <location>
        <begin position="145"/>
        <end position="179"/>
    </location>
</feature>
<dbReference type="AlphaFoldDB" id="A0AAP0CD00"/>
<keyword evidence="1" id="KW-0175">Coiled coil</keyword>
<feature type="compositionally biased region" description="Basic residues" evidence="2">
    <location>
        <begin position="40"/>
        <end position="49"/>
    </location>
</feature>
<reference evidence="3 4" key="1">
    <citation type="submission" date="2024-04" db="EMBL/GenBank/DDBJ databases">
        <title>The reference genome of an endangered Asteraceae, Deinandra increscens subsp. villosa, native to the Central Coast of California.</title>
        <authorList>
            <person name="Guilliams M."/>
            <person name="Hasenstab-Lehman K."/>
            <person name="Meyer R."/>
            <person name="Mcevoy S."/>
        </authorList>
    </citation>
    <scope>NUCLEOTIDE SEQUENCE [LARGE SCALE GENOMIC DNA]</scope>
    <source>
        <tissue evidence="3">Leaf</tissue>
    </source>
</reference>
<keyword evidence="4" id="KW-1185">Reference proteome</keyword>
<proteinExistence type="predicted"/>
<evidence type="ECO:0000256" key="2">
    <source>
        <dbReference type="SAM" id="MobiDB-lite"/>
    </source>
</evidence>
<dbReference type="Proteomes" id="UP001408789">
    <property type="component" value="Unassembled WGS sequence"/>
</dbReference>
<evidence type="ECO:0000313" key="3">
    <source>
        <dbReference type="EMBL" id="KAK9051710.1"/>
    </source>
</evidence>
<feature type="region of interest" description="Disordered" evidence="2">
    <location>
        <begin position="1"/>
        <end position="54"/>
    </location>
</feature>
<organism evidence="3 4">
    <name type="scientific">Deinandra increscens subsp. villosa</name>
    <dbReference type="NCBI Taxonomy" id="3103831"/>
    <lineage>
        <taxon>Eukaryota</taxon>
        <taxon>Viridiplantae</taxon>
        <taxon>Streptophyta</taxon>
        <taxon>Embryophyta</taxon>
        <taxon>Tracheophyta</taxon>
        <taxon>Spermatophyta</taxon>
        <taxon>Magnoliopsida</taxon>
        <taxon>eudicotyledons</taxon>
        <taxon>Gunneridae</taxon>
        <taxon>Pentapetalae</taxon>
        <taxon>asterids</taxon>
        <taxon>campanulids</taxon>
        <taxon>Asterales</taxon>
        <taxon>Asteraceae</taxon>
        <taxon>Asteroideae</taxon>
        <taxon>Heliantheae alliance</taxon>
        <taxon>Madieae</taxon>
        <taxon>Madiinae</taxon>
        <taxon>Deinandra</taxon>
    </lineage>
</organism>
<name>A0AAP0CD00_9ASTR</name>
<evidence type="ECO:0000256" key="1">
    <source>
        <dbReference type="SAM" id="Coils"/>
    </source>
</evidence>
<sequence>MSPPKSSSRKKKVAESGTPKTELKRLIGEEDDFNFGAGKLKQRAPKKQRSTFEDDFDADISSDIKGLMSALHQIKEKAQKDGQKKKEETISSVATEIRSKFDELKSKVEKERQNFAKALSKSSKECENLLKNETAKFQAVYENFCKERNSHLQALNDTISKYEDEREKLFVKYEQHRKKEKNMITEHEKACATKIAELEESLKKKKQDDKTFSLLRKTLGSFLDNASDEDFPADD</sequence>
<feature type="coiled-coil region" evidence="1">
    <location>
        <begin position="94"/>
        <end position="121"/>
    </location>
</feature>
<gene>
    <name evidence="3" type="ORF">SSX86_028338</name>
</gene>
<dbReference type="EMBL" id="JBCNJP010000027">
    <property type="protein sequence ID" value="KAK9051710.1"/>
    <property type="molecule type" value="Genomic_DNA"/>
</dbReference>
<dbReference type="PANTHER" id="PTHR35295:SF1">
    <property type="entry name" value="DNA LIGASE-LIKE PROTEIN"/>
    <property type="match status" value="1"/>
</dbReference>
<comment type="caution">
    <text evidence="3">The sequence shown here is derived from an EMBL/GenBank/DDBJ whole genome shotgun (WGS) entry which is preliminary data.</text>
</comment>
<accession>A0AAP0CD00</accession>
<protein>
    <submittedName>
        <fullName evidence="3">Uncharacterized protein</fullName>
    </submittedName>
</protein>